<sequence length="233" mass="25671">MSLFKNVTRTMVDIKISQHSSARAILHHNKQFVPHNSNEESQMHHKVGVVFVAGVGSGVLGPCGSYQTMSDMLAEEYPNVYALRVDMQDTSDMDGCVKECLHASKYLAKECGVKKVIYIGWSFGGAVVIRAGVSDTSMVAGVVTLATQTYGATSSILKYPVDLPILFIHGTQDTCLSFKCSKQLFEMCSSTKKELQLVEGDNHGFTNDIDGLVRRVTQFCKKIIEEYSTERAL</sequence>
<dbReference type="SUPFAM" id="SSF53474">
    <property type="entry name" value="alpha/beta-Hydrolases"/>
    <property type="match status" value="1"/>
</dbReference>
<dbReference type="AlphaFoldDB" id="A0AA88GKY7"/>
<evidence type="ECO:0000313" key="3">
    <source>
        <dbReference type="Proteomes" id="UP000816034"/>
    </source>
</evidence>
<dbReference type="InterPro" id="IPR051044">
    <property type="entry name" value="MAG_DAG_Lipase"/>
</dbReference>
<dbReference type="Proteomes" id="UP000816034">
    <property type="component" value="Unassembled WGS sequence"/>
</dbReference>
<evidence type="ECO:0000259" key="1">
    <source>
        <dbReference type="Pfam" id="PF01738"/>
    </source>
</evidence>
<keyword evidence="3" id="KW-1185">Reference proteome</keyword>
<dbReference type="Pfam" id="PF01738">
    <property type="entry name" value="DLH"/>
    <property type="match status" value="1"/>
</dbReference>
<reference evidence="2 3" key="1">
    <citation type="journal article" date="2018" name="BMC Genomics">
        <title>The genome of Naegleria lovaniensis, the basis for a comparative approach to unravel pathogenicity factors of the human pathogenic amoeba N. fowleri.</title>
        <authorList>
            <person name="Liechti N."/>
            <person name="Schurch N."/>
            <person name="Bruggmann R."/>
            <person name="Wittwer M."/>
        </authorList>
    </citation>
    <scope>NUCLEOTIDE SEQUENCE [LARGE SCALE GENOMIC DNA]</scope>
    <source>
        <strain evidence="2 3">ATCC 30569</strain>
    </source>
</reference>
<comment type="caution">
    <text evidence="2">The sequence shown here is derived from an EMBL/GenBank/DDBJ whole genome shotgun (WGS) entry which is preliminary data.</text>
</comment>
<dbReference type="EMBL" id="PYSW02000022">
    <property type="protein sequence ID" value="KAG2382891.1"/>
    <property type="molecule type" value="Genomic_DNA"/>
</dbReference>
<dbReference type="Gene3D" id="3.40.50.1820">
    <property type="entry name" value="alpha/beta hydrolase"/>
    <property type="match status" value="1"/>
</dbReference>
<name>A0AA88GKY7_NAELO</name>
<proteinExistence type="predicted"/>
<gene>
    <name evidence="2" type="ORF">C9374_004858</name>
</gene>
<protein>
    <recommendedName>
        <fullName evidence="1">Dienelactone hydrolase domain-containing protein</fullName>
    </recommendedName>
</protein>
<dbReference type="InterPro" id="IPR029058">
    <property type="entry name" value="AB_hydrolase_fold"/>
</dbReference>
<dbReference type="GO" id="GO:0016787">
    <property type="term" value="F:hydrolase activity"/>
    <property type="evidence" value="ECO:0007669"/>
    <property type="project" value="InterPro"/>
</dbReference>
<dbReference type="InterPro" id="IPR002925">
    <property type="entry name" value="Dienelactn_hydro"/>
</dbReference>
<dbReference type="RefSeq" id="XP_044548570.1">
    <property type="nucleotide sequence ID" value="XM_044694543.1"/>
</dbReference>
<organism evidence="2 3">
    <name type="scientific">Naegleria lovaniensis</name>
    <name type="common">Amoeba</name>
    <dbReference type="NCBI Taxonomy" id="51637"/>
    <lineage>
        <taxon>Eukaryota</taxon>
        <taxon>Discoba</taxon>
        <taxon>Heterolobosea</taxon>
        <taxon>Tetramitia</taxon>
        <taxon>Eutetramitia</taxon>
        <taxon>Vahlkampfiidae</taxon>
        <taxon>Naegleria</taxon>
    </lineage>
</organism>
<evidence type="ECO:0000313" key="2">
    <source>
        <dbReference type="EMBL" id="KAG2382891.1"/>
    </source>
</evidence>
<dbReference type="GeneID" id="68097313"/>
<accession>A0AA88GKY7</accession>
<dbReference type="PANTHER" id="PTHR11614">
    <property type="entry name" value="PHOSPHOLIPASE-RELATED"/>
    <property type="match status" value="1"/>
</dbReference>
<feature type="domain" description="Dienelactone hydrolase" evidence="1">
    <location>
        <begin position="93"/>
        <end position="210"/>
    </location>
</feature>